<dbReference type="Pfam" id="PF11969">
    <property type="entry name" value="DcpS_C"/>
    <property type="match status" value="1"/>
</dbReference>
<organism evidence="9 10">
    <name type="scientific">Adiantum capillus-veneris</name>
    <name type="common">Maidenhair fern</name>
    <dbReference type="NCBI Taxonomy" id="13818"/>
    <lineage>
        <taxon>Eukaryota</taxon>
        <taxon>Viridiplantae</taxon>
        <taxon>Streptophyta</taxon>
        <taxon>Embryophyta</taxon>
        <taxon>Tracheophyta</taxon>
        <taxon>Polypodiopsida</taxon>
        <taxon>Polypodiidae</taxon>
        <taxon>Polypodiales</taxon>
        <taxon>Pteridineae</taxon>
        <taxon>Pteridaceae</taxon>
        <taxon>Vittarioideae</taxon>
        <taxon>Adiantum</taxon>
    </lineage>
</organism>
<keyword evidence="4" id="KW-0862">Zinc</keyword>
<dbReference type="InterPro" id="IPR032566">
    <property type="entry name" value="Znf-C2HE"/>
</dbReference>
<dbReference type="Proteomes" id="UP000886520">
    <property type="component" value="Chromosome 7"/>
</dbReference>
<evidence type="ECO:0000256" key="5">
    <source>
        <dbReference type="ARBA" id="ARBA00023125"/>
    </source>
</evidence>
<name>A0A9D4ZKV3_ADICA</name>
<dbReference type="GO" id="GO:0030983">
    <property type="term" value="F:mismatched DNA binding"/>
    <property type="evidence" value="ECO:0007669"/>
    <property type="project" value="TreeGrafter"/>
</dbReference>
<dbReference type="GO" id="GO:1990165">
    <property type="term" value="F:single-strand break-containing DNA binding"/>
    <property type="evidence" value="ECO:0007669"/>
    <property type="project" value="TreeGrafter"/>
</dbReference>
<dbReference type="EMBL" id="JABFUD020000007">
    <property type="protein sequence ID" value="KAI5077557.1"/>
    <property type="molecule type" value="Genomic_DNA"/>
</dbReference>
<dbReference type="Gene3D" id="3.30.428.10">
    <property type="entry name" value="HIT-like"/>
    <property type="match status" value="1"/>
</dbReference>
<evidence type="ECO:0000256" key="6">
    <source>
        <dbReference type="ARBA" id="ARBA00023242"/>
    </source>
</evidence>
<dbReference type="GO" id="GO:0003725">
    <property type="term" value="F:double-stranded RNA binding"/>
    <property type="evidence" value="ECO:0007669"/>
    <property type="project" value="TreeGrafter"/>
</dbReference>
<evidence type="ECO:0000313" key="9">
    <source>
        <dbReference type="EMBL" id="KAI5077557.1"/>
    </source>
</evidence>
<dbReference type="GO" id="GO:0003697">
    <property type="term" value="F:single-stranded DNA binding"/>
    <property type="evidence" value="ECO:0007669"/>
    <property type="project" value="TreeGrafter"/>
</dbReference>
<gene>
    <name evidence="9" type="ORF">GOP47_0007381</name>
</gene>
<dbReference type="PANTHER" id="PTHR12486:SF4">
    <property type="entry name" value="APRATAXIN"/>
    <property type="match status" value="1"/>
</dbReference>
<dbReference type="GO" id="GO:0008270">
    <property type="term" value="F:zinc ion binding"/>
    <property type="evidence" value="ECO:0007669"/>
    <property type="project" value="UniProtKB-KW"/>
</dbReference>
<comment type="caution">
    <text evidence="9">The sequence shown here is derived from an EMBL/GenBank/DDBJ whole genome shotgun (WGS) entry which is preliminary data.</text>
</comment>
<dbReference type="GO" id="GO:0047627">
    <property type="term" value="F:adenylylsulfatase activity"/>
    <property type="evidence" value="ECO:0007669"/>
    <property type="project" value="UniProtKB-ARBA"/>
</dbReference>
<dbReference type="InterPro" id="IPR036265">
    <property type="entry name" value="HIT-like_sf"/>
</dbReference>
<keyword evidence="3" id="KW-0863">Zinc-finger</keyword>
<accession>A0A9D4ZKV3</accession>
<sequence>MLQLSRGILSRFQAPIRFWGFHSAFQSFLLKNTSSQASSTEQMQGGKGSHFEPVTHKGANVSKDVSGLNHKNWYGWAEELRKLAMHPEQHGDTILQVTQEAIVIADKFPKGRKHLLVVSRQEGLDSLEDLNSSHIQLVKNLHALGEAWVQKLLEEDQSLVFRIGYHSEPSMRQLHMHVISQDFDSPSLKNKKHWNSFTTTFFRDSKAVIEELEATGRVKPCGDENSLLKLELRCHRCLFVQPNIPRLKQHIQTCRAPFPPDSCLQGYIIMKN</sequence>
<comment type="caution">
    <text evidence="7">Lacks conserved residue(s) required for the propagation of feature annotation.</text>
</comment>
<evidence type="ECO:0000256" key="2">
    <source>
        <dbReference type="ARBA" id="ARBA00022723"/>
    </source>
</evidence>
<evidence type="ECO:0000256" key="7">
    <source>
        <dbReference type="PROSITE-ProRule" id="PRU00464"/>
    </source>
</evidence>
<evidence type="ECO:0000259" key="8">
    <source>
        <dbReference type="PROSITE" id="PS51084"/>
    </source>
</evidence>
<keyword evidence="6" id="KW-0539">Nucleus</keyword>
<dbReference type="Pfam" id="PF16278">
    <property type="entry name" value="zf-C2HE"/>
    <property type="match status" value="1"/>
</dbReference>
<dbReference type="SUPFAM" id="SSF54197">
    <property type="entry name" value="HIT-like"/>
    <property type="match status" value="1"/>
</dbReference>
<dbReference type="PROSITE" id="PS51084">
    <property type="entry name" value="HIT_2"/>
    <property type="match status" value="1"/>
</dbReference>
<keyword evidence="10" id="KW-1185">Reference proteome</keyword>
<dbReference type="FunFam" id="3.30.428.10:FF:000004">
    <property type="entry name" value="aprataxin isoform X2"/>
    <property type="match status" value="1"/>
</dbReference>
<feature type="domain" description="HIT" evidence="8">
    <location>
        <begin position="80"/>
        <end position="188"/>
    </location>
</feature>
<comment type="subcellular location">
    <subcellularLocation>
        <location evidence="1">Nucleus</location>
    </subcellularLocation>
</comment>
<evidence type="ECO:0000256" key="4">
    <source>
        <dbReference type="ARBA" id="ARBA00022833"/>
    </source>
</evidence>
<keyword evidence="5" id="KW-0238">DNA-binding</keyword>
<dbReference type="GO" id="GO:0000012">
    <property type="term" value="P:single strand break repair"/>
    <property type="evidence" value="ECO:0007669"/>
    <property type="project" value="TreeGrafter"/>
</dbReference>
<evidence type="ECO:0000313" key="10">
    <source>
        <dbReference type="Proteomes" id="UP000886520"/>
    </source>
</evidence>
<dbReference type="PROSITE" id="PS00892">
    <property type="entry name" value="HIT_1"/>
    <property type="match status" value="1"/>
</dbReference>
<keyword evidence="2" id="KW-0479">Metal-binding</keyword>
<dbReference type="OrthoDB" id="3512845at2759"/>
<dbReference type="InterPro" id="IPR019808">
    <property type="entry name" value="Histidine_triad_CS"/>
</dbReference>
<dbReference type="AlphaFoldDB" id="A0A9D4ZKV3"/>
<dbReference type="InterPro" id="IPR011146">
    <property type="entry name" value="HIT-like"/>
</dbReference>
<dbReference type="PANTHER" id="PTHR12486">
    <property type="entry name" value="APRATAXIN-RELATED"/>
    <property type="match status" value="1"/>
</dbReference>
<protein>
    <recommendedName>
        <fullName evidence="8">HIT domain-containing protein</fullName>
    </recommendedName>
</protein>
<dbReference type="GO" id="GO:0005634">
    <property type="term" value="C:nucleus"/>
    <property type="evidence" value="ECO:0007669"/>
    <property type="project" value="UniProtKB-SubCell"/>
</dbReference>
<reference evidence="9" key="1">
    <citation type="submission" date="2021-01" db="EMBL/GenBank/DDBJ databases">
        <title>Adiantum capillus-veneris genome.</title>
        <authorList>
            <person name="Fang Y."/>
            <person name="Liao Q."/>
        </authorList>
    </citation>
    <scope>NUCLEOTIDE SEQUENCE</scope>
    <source>
        <strain evidence="9">H3</strain>
        <tissue evidence="9">Leaf</tissue>
    </source>
</reference>
<evidence type="ECO:0000256" key="1">
    <source>
        <dbReference type="ARBA" id="ARBA00004123"/>
    </source>
</evidence>
<dbReference type="GO" id="GO:0033699">
    <property type="term" value="F:DNA 5'-adenosine monophosphate hydrolase activity"/>
    <property type="evidence" value="ECO:0007669"/>
    <property type="project" value="TreeGrafter"/>
</dbReference>
<proteinExistence type="predicted"/>
<evidence type="ECO:0000256" key="3">
    <source>
        <dbReference type="ARBA" id="ARBA00022771"/>
    </source>
</evidence>